<keyword evidence="15" id="KW-1185">Reference proteome</keyword>
<proteinExistence type="inferred from homology"/>
<evidence type="ECO:0000256" key="4">
    <source>
        <dbReference type="ARBA" id="ARBA00022516"/>
    </source>
</evidence>
<dbReference type="PANTHER" id="PTHR30561">
    <property type="entry name" value="SMR FAMILY PROTON-DEPENDENT DRUG EFFLUX TRANSPORTER SUGE"/>
    <property type="match status" value="1"/>
</dbReference>
<keyword evidence="5" id="KW-0997">Cell inner membrane</keyword>
<feature type="transmembrane region" description="Helical" evidence="12">
    <location>
        <begin position="6"/>
        <end position="23"/>
    </location>
</feature>
<sequence length="289" mass="30510">MNATALSFVLVAAVVHAVWNLAAKRVGYGGARFVYLYYTVSAVALLPVTAVMLVVEDERPQWTWLLAALGTSLLHVGYGVVLQRGYVVGDLSVVYPLARGTGPLLSVFAAVVLFGEHPGWLGLAGALLVVTGVLVISTGRRDGETDPRARRAGIGYGVLTGAFIAGYTLWDAHSVTGLAVPPVVYFGLGSVIQSLMLMPYAFADRPLLGRLWREHKRETLLVGLLSPVAYLLVLYALRIAPVSLVAPARELSIVLGGLAAWLVLGEANAVRRLAGSVIVLSGIAAIAMA</sequence>
<evidence type="ECO:0000256" key="5">
    <source>
        <dbReference type="ARBA" id="ARBA00022519"/>
    </source>
</evidence>
<keyword evidence="8" id="KW-0448">Lipopolysaccharide biosynthesis</keyword>
<feature type="transmembrane region" description="Helical" evidence="12">
    <location>
        <begin position="35"/>
        <end position="55"/>
    </location>
</feature>
<comment type="similarity">
    <text evidence="2">Belongs to the EamA transporter family.</text>
</comment>
<keyword evidence="9 12" id="KW-1133">Transmembrane helix</keyword>
<evidence type="ECO:0000256" key="3">
    <source>
        <dbReference type="ARBA" id="ARBA00022475"/>
    </source>
</evidence>
<evidence type="ECO:0000256" key="10">
    <source>
        <dbReference type="ARBA" id="ARBA00023098"/>
    </source>
</evidence>
<evidence type="ECO:0000256" key="9">
    <source>
        <dbReference type="ARBA" id="ARBA00022989"/>
    </source>
</evidence>
<dbReference type="Proteomes" id="UP001597419">
    <property type="component" value="Unassembled WGS sequence"/>
</dbReference>
<dbReference type="InterPro" id="IPR000620">
    <property type="entry name" value="EamA_dom"/>
</dbReference>
<evidence type="ECO:0000256" key="2">
    <source>
        <dbReference type="ARBA" id="ARBA00007362"/>
    </source>
</evidence>
<evidence type="ECO:0000256" key="11">
    <source>
        <dbReference type="ARBA" id="ARBA00023136"/>
    </source>
</evidence>
<feature type="transmembrane region" description="Helical" evidence="12">
    <location>
        <begin position="246"/>
        <end position="264"/>
    </location>
</feature>
<feature type="transmembrane region" description="Helical" evidence="12">
    <location>
        <begin position="61"/>
        <end position="81"/>
    </location>
</feature>
<dbReference type="RefSeq" id="WP_345406244.1">
    <property type="nucleotide sequence ID" value="NZ_BAABHG010000019.1"/>
</dbReference>
<feature type="domain" description="EamA" evidence="13">
    <location>
        <begin position="153"/>
        <end position="287"/>
    </location>
</feature>
<keyword evidence="4" id="KW-0444">Lipid biosynthesis</keyword>
<organism evidence="14 15">
    <name type="scientific">Amycolatopsis samaneae</name>
    <dbReference type="NCBI Taxonomy" id="664691"/>
    <lineage>
        <taxon>Bacteria</taxon>
        <taxon>Bacillati</taxon>
        <taxon>Actinomycetota</taxon>
        <taxon>Actinomycetes</taxon>
        <taxon>Pseudonocardiales</taxon>
        <taxon>Pseudonocardiaceae</taxon>
        <taxon>Amycolatopsis</taxon>
    </lineage>
</organism>
<dbReference type="EMBL" id="JBHUKU010000005">
    <property type="protein sequence ID" value="MFD2459080.1"/>
    <property type="molecule type" value="Genomic_DNA"/>
</dbReference>
<evidence type="ECO:0000313" key="15">
    <source>
        <dbReference type="Proteomes" id="UP001597419"/>
    </source>
</evidence>
<comment type="caution">
    <text evidence="14">The sequence shown here is derived from an EMBL/GenBank/DDBJ whole genome shotgun (WGS) entry which is preliminary data.</text>
</comment>
<keyword evidence="10" id="KW-0443">Lipid metabolism</keyword>
<evidence type="ECO:0000259" key="13">
    <source>
        <dbReference type="Pfam" id="PF00892"/>
    </source>
</evidence>
<gene>
    <name evidence="14" type="ORF">ACFSYJ_10720</name>
</gene>
<dbReference type="InterPro" id="IPR037185">
    <property type="entry name" value="EmrE-like"/>
</dbReference>
<evidence type="ECO:0000256" key="7">
    <source>
        <dbReference type="ARBA" id="ARBA00022692"/>
    </source>
</evidence>
<dbReference type="SUPFAM" id="SSF103481">
    <property type="entry name" value="Multidrug resistance efflux transporter EmrE"/>
    <property type="match status" value="2"/>
</dbReference>
<evidence type="ECO:0000313" key="14">
    <source>
        <dbReference type="EMBL" id="MFD2459080.1"/>
    </source>
</evidence>
<feature type="transmembrane region" description="Helical" evidence="12">
    <location>
        <begin position="120"/>
        <end position="139"/>
    </location>
</feature>
<feature type="transmembrane region" description="Helical" evidence="12">
    <location>
        <begin position="93"/>
        <end position="114"/>
    </location>
</feature>
<keyword evidence="6" id="KW-0441">Lipid A biosynthesis</keyword>
<keyword evidence="3" id="KW-1003">Cell membrane</keyword>
<feature type="transmembrane region" description="Helical" evidence="12">
    <location>
        <begin position="220"/>
        <end position="240"/>
    </location>
</feature>
<comment type="subcellular location">
    <subcellularLocation>
        <location evidence="1">Cell membrane</location>
        <topology evidence="1">Multi-pass membrane protein</topology>
    </subcellularLocation>
</comment>
<reference evidence="15" key="1">
    <citation type="journal article" date="2019" name="Int. J. Syst. Evol. Microbiol.">
        <title>The Global Catalogue of Microorganisms (GCM) 10K type strain sequencing project: providing services to taxonomists for standard genome sequencing and annotation.</title>
        <authorList>
            <consortium name="The Broad Institute Genomics Platform"/>
            <consortium name="The Broad Institute Genome Sequencing Center for Infectious Disease"/>
            <person name="Wu L."/>
            <person name="Ma J."/>
        </authorList>
    </citation>
    <scope>NUCLEOTIDE SEQUENCE [LARGE SCALE GENOMIC DNA]</scope>
    <source>
        <strain evidence="15">CGMCC 4.7643</strain>
    </source>
</reference>
<keyword evidence="7 12" id="KW-0812">Transmembrane</keyword>
<feature type="transmembrane region" description="Helical" evidence="12">
    <location>
        <begin position="151"/>
        <end position="170"/>
    </location>
</feature>
<protein>
    <submittedName>
        <fullName evidence="14">DMT family transporter</fullName>
    </submittedName>
</protein>
<dbReference type="InterPro" id="IPR000390">
    <property type="entry name" value="Small_drug/metabolite_transptr"/>
</dbReference>
<evidence type="ECO:0000256" key="12">
    <source>
        <dbReference type="SAM" id="Phobius"/>
    </source>
</evidence>
<evidence type="ECO:0000256" key="8">
    <source>
        <dbReference type="ARBA" id="ARBA00022985"/>
    </source>
</evidence>
<dbReference type="Pfam" id="PF00892">
    <property type="entry name" value="EamA"/>
    <property type="match status" value="2"/>
</dbReference>
<evidence type="ECO:0000256" key="1">
    <source>
        <dbReference type="ARBA" id="ARBA00004651"/>
    </source>
</evidence>
<dbReference type="Gene3D" id="1.10.3730.20">
    <property type="match status" value="2"/>
</dbReference>
<feature type="transmembrane region" description="Helical" evidence="12">
    <location>
        <begin position="182"/>
        <end position="200"/>
    </location>
</feature>
<evidence type="ECO:0000256" key="6">
    <source>
        <dbReference type="ARBA" id="ARBA00022556"/>
    </source>
</evidence>
<accession>A0ABW5GFL1</accession>
<feature type="domain" description="EamA" evidence="13">
    <location>
        <begin position="5"/>
        <end position="138"/>
    </location>
</feature>
<name>A0ABW5GFL1_9PSEU</name>
<dbReference type="PANTHER" id="PTHR30561:SF9">
    <property type="entry name" value="4-AMINO-4-DEOXY-L-ARABINOSE-PHOSPHOUNDECAPRENOL FLIPPASE SUBUNIT ARNF-RELATED"/>
    <property type="match status" value="1"/>
</dbReference>
<keyword evidence="11 12" id="KW-0472">Membrane</keyword>